<feature type="DNA-binding region" description="OmpR/PhoB-type" evidence="2">
    <location>
        <begin position="240"/>
        <end position="338"/>
    </location>
</feature>
<keyword evidence="1 2" id="KW-0238">DNA-binding</keyword>
<dbReference type="SUPFAM" id="SSF46894">
    <property type="entry name" value="C-terminal effector domain of the bipartite response regulators"/>
    <property type="match status" value="1"/>
</dbReference>
<dbReference type="SUPFAM" id="SSF52540">
    <property type="entry name" value="P-loop containing nucleoside triphosphate hydrolases"/>
    <property type="match status" value="1"/>
</dbReference>
<dbReference type="InterPro" id="IPR001867">
    <property type="entry name" value="OmpR/PhoB-type_DNA-bd"/>
</dbReference>
<evidence type="ECO:0000256" key="1">
    <source>
        <dbReference type="ARBA" id="ARBA00023125"/>
    </source>
</evidence>
<gene>
    <name evidence="4" type="ORF">UX78_C0011G0013</name>
</gene>
<evidence type="ECO:0000256" key="2">
    <source>
        <dbReference type="PROSITE-ProRule" id="PRU01091"/>
    </source>
</evidence>
<dbReference type="CDD" id="cd00383">
    <property type="entry name" value="trans_reg_C"/>
    <property type="match status" value="1"/>
</dbReference>
<dbReference type="InterPro" id="IPR016032">
    <property type="entry name" value="Sig_transdc_resp-reg_C-effctor"/>
</dbReference>
<protein>
    <recommendedName>
        <fullName evidence="3">OmpR/PhoB-type domain-containing protein</fullName>
    </recommendedName>
</protein>
<evidence type="ECO:0000313" key="5">
    <source>
        <dbReference type="Proteomes" id="UP000034607"/>
    </source>
</evidence>
<dbReference type="GO" id="GO:0006355">
    <property type="term" value="P:regulation of DNA-templated transcription"/>
    <property type="evidence" value="ECO:0007669"/>
    <property type="project" value="InterPro"/>
</dbReference>
<feature type="domain" description="OmpR/PhoB-type" evidence="3">
    <location>
        <begin position="240"/>
        <end position="338"/>
    </location>
</feature>
<dbReference type="GO" id="GO:0000160">
    <property type="term" value="P:phosphorelay signal transduction system"/>
    <property type="evidence" value="ECO:0007669"/>
    <property type="project" value="InterPro"/>
</dbReference>
<organism evidence="4 5">
    <name type="scientific">Candidatus Amesbacteria bacterium GW2011_GWA2_47_11</name>
    <dbReference type="NCBI Taxonomy" id="1618357"/>
    <lineage>
        <taxon>Bacteria</taxon>
        <taxon>Candidatus Amesiibacteriota</taxon>
    </lineage>
</organism>
<reference evidence="4 5" key="1">
    <citation type="journal article" date="2015" name="Nature">
        <title>rRNA introns, odd ribosomes, and small enigmatic genomes across a large radiation of phyla.</title>
        <authorList>
            <person name="Brown C.T."/>
            <person name="Hug L.A."/>
            <person name="Thomas B.C."/>
            <person name="Sharon I."/>
            <person name="Castelle C.J."/>
            <person name="Singh A."/>
            <person name="Wilkins M.J."/>
            <person name="Williams K.H."/>
            <person name="Banfield J.F."/>
        </authorList>
    </citation>
    <scope>NUCLEOTIDE SEQUENCE [LARGE SCALE GENOMIC DNA]</scope>
</reference>
<evidence type="ECO:0000313" key="4">
    <source>
        <dbReference type="EMBL" id="KKU56206.1"/>
    </source>
</evidence>
<proteinExistence type="predicted"/>
<dbReference type="InterPro" id="IPR027417">
    <property type="entry name" value="P-loop_NTPase"/>
</dbReference>
<accession>A0A0G1RGF2</accession>
<dbReference type="GO" id="GO:0003677">
    <property type="term" value="F:DNA binding"/>
    <property type="evidence" value="ECO:0007669"/>
    <property type="project" value="UniProtKB-UniRule"/>
</dbReference>
<comment type="caution">
    <text evidence="4">The sequence shown here is derived from an EMBL/GenBank/DDBJ whole genome shotgun (WGS) entry which is preliminary data.</text>
</comment>
<evidence type="ECO:0000259" key="3">
    <source>
        <dbReference type="PROSITE" id="PS51755"/>
    </source>
</evidence>
<sequence length="339" mass="37368">MDPVLTRIQTILSRGESVQVVGLPGMAKSRLARKIPGIYLDTNLLIPRDLPAFLNHFAANLGLADLSTQSSQLSGLIASRLAGQDSTIVIDSLNVLLTPDFSPLFVFLKALRDQNKYHLKYVFFYRGLTPLSASFQPLLDDLYEIASENIVFLPAIADSNLKSTILNDFSPDLDFTPSPHQITDINHLSGGIPALVKIVMQSLRDHLGLDPHTHPRLKAQLEEIRLALGSSPNPQLLAKHGLTNAAGQLRSQLLADYLTLHSPASLSGAETHLLNLLQTHSGQILSKDQICEAVYPDVKNRAGISDHAIDQLIHRLREKVKNQYTLTTHRGLGYRLQPQ</sequence>
<name>A0A0G1RGF2_9BACT</name>
<dbReference type="AlphaFoldDB" id="A0A0G1RGF2"/>
<dbReference type="InterPro" id="IPR036388">
    <property type="entry name" value="WH-like_DNA-bd_sf"/>
</dbReference>
<dbReference type="PROSITE" id="PS51755">
    <property type="entry name" value="OMPR_PHOB"/>
    <property type="match status" value="1"/>
</dbReference>
<dbReference type="Pfam" id="PF00486">
    <property type="entry name" value="Trans_reg_C"/>
    <property type="match status" value="1"/>
</dbReference>
<dbReference type="Gene3D" id="1.10.10.10">
    <property type="entry name" value="Winged helix-like DNA-binding domain superfamily/Winged helix DNA-binding domain"/>
    <property type="match status" value="1"/>
</dbReference>
<dbReference type="EMBL" id="LCNM01000011">
    <property type="protein sequence ID" value="KKU56206.1"/>
    <property type="molecule type" value="Genomic_DNA"/>
</dbReference>
<dbReference type="SMART" id="SM00862">
    <property type="entry name" value="Trans_reg_C"/>
    <property type="match status" value="1"/>
</dbReference>
<dbReference type="Proteomes" id="UP000034607">
    <property type="component" value="Unassembled WGS sequence"/>
</dbReference>